<sequence length="61" mass="6671">MNSLPVECDELELPSGASQFPLAEPPCQFTSVRLTEILQVLNDAFDRMTPADPMRASEACS</sequence>
<protein>
    <submittedName>
        <fullName evidence="1">Uncharacterized protein</fullName>
    </submittedName>
</protein>
<proteinExistence type="predicted"/>
<reference evidence="1" key="1">
    <citation type="journal article" date="2020" name="mSystems">
        <title>Genome- and Community-Level Interaction Insights into Carbon Utilization and Element Cycling Functions of Hydrothermarchaeota in Hydrothermal Sediment.</title>
        <authorList>
            <person name="Zhou Z."/>
            <person name="Liu Y."/>
            <person name="Xu W."/>
            <person name="Pan J."/>
            <person name="Luo Z.H."/>
            <person name="Li M."/>
        </authorList>
    </citation>
    <scope>NUCLEOTIDE SEQUENCE [LARGE SCALE GENOMIC DNA]</scope>
    <source>
        <strain evidence="1">SpSt-339</strain>
    </source>
</reference>
<comment type="caution">
    <text evidence="1">The sequence shown here is derived from an EMBL/GenBank/DDBJ whole genome shotgun (WGS) entry which is preliminary data.</text>
</comment>
<organism evidence="1">
    <name type="scientific">Schlesneria paludicola</name>
    <dbReference type="NCBI Taxonomy" id="360056"/>
    <lineage>
        <taxon>Bacteria</taxon>
        <taxon>Pseudomonadati</taxon>
        <taxon>Planctomycetota</taxon>
        <taxon>Planctomycetia</taxon>
        <taxon>Planctomycetales</taxon>
        <taxon>Planctomycetaceae</taxon>
        <taxon>Schlesneria</taxon>
    </lineage>
</organism>
<evidence type="ECO:0000313" key="1">
    <source>
        <dbReference type="EMBL" id="HEN16167.1"/>
    </source>
</evidence>
<dbReference type="AlphaFoldDB" id="A0A7C2K1T8"/>
<gene>
    <name evidence="1" type="ORF">ENQ76_11950</name>
</gene>
<dbReference type="EMBL" id="DSOK01000334">
    <property type="protein sequence ID" value="HEN16167.1"/>
    <property type="molecule type" value="Genomic_DNA"/>
</dbReference>
<name>A0A7C2K1T8_9PLAN</name>
<accession>A0A7C2K1T8</accession>